<feature type="transmembrane region" description="Helical" evidence="1">
    <location>
        <begin position="56"/>
        <end position="76"/>
    </location>
</feature>
<protein>
    <submittedName>
        <fullName evidence="2">DUF2752 domain-containing protein</fullName>
    </submittedName>
</protein>
<keyword evidence="1" id="KW-0812">Transmembrane</keyword>
<gene>
    <name evidence="2" type="ORF">IAB04_06285</name>
</gene>
<feature type="transmembrane region" description="Helical" evidence="1">
    <location>
        <begin position="85"/>
        <end position="106"/>
    </location>
</feature>
<comment type="caution">
    <text evidence="2">The sequence shown here is derived from an EMBL/GenBank/DDBJ whole genome shotgun (WGS) entry which is preliminary data.</text>
</comment>
<dbReference type="Proteomes" id="UP000824111">
    <property type="component" value="Unassembled WGS sequence"/>
</dbReference>
<organism evidence="2 3">
    <name type="scientific">Candidatus Avimonoglobus intestinipullorum</name>
    <dbReference type="NCBI Taxonomy" id="2840699"/>
    <lineage>
        <taxon>Bacteria</taxon>
        <taxon>Bacillati</taxon>
        <taxon>Bacillota</taxon>
        <taxon>Clostridia</taxon>
        <taxon>Eubacteriales</taxon>
        <taxon>Candidatus Avimonoglobus</taxon>
    </lineage>
</organism>
<keyword evidence="1" id="KW-0472">Membrane</keyword>
<reference evidence="2" key="2">
    <citation type="journal article" date="2021" name="PeerJ">
        <title>Extensive microbial diversity within the chicken gut microbiome revealed by metagenomics and culture.</title>
        <authorList>
            <person name="Gilroy R."/>
            <person name="Ravi A."/>
            <person name="Getino M."/>
            <person name="Pursley I."/>
            <person name="Horton D.L."/>
            <person name="Alikhan N.F."/>
            <person name="Baker D."/>
            <person name="Gharbi K."/>
            <person name="Hall N."/>
            <person name="Watson M."/>
            <person name="Adriaenssens E.M."/>
            <person name="Foster-Nyarko E."/>
            <person name="Jarju S."/>
            <person name="Secka A."/>
            <person name="Antonio M."/>
            <person name="Oren A."/>
            <person name="Chaudhuri R.R."/>
            <person name="La Ragione R."/>
            <person name="Hildebrand F."/>
            <person name="Pallen M.J."/>
        </authorList>
    </citation>
    <scope>NUCLEOTIDE SEQUENCE</scope>
    <source>
        <strain evidence="2">ChiSjej4B22-9803</strain>
    </source>
</reference>
<dbReference type="AlphaFoldDB" id="A0A9D1LVU4"/>
<keyword evidence="1" id="KW-1133">Transmembrane helix</keyword>
<evidence type="ECO:0000313" key="3">
    <source>
        <dbReference type="Proteomes" id="UP000824111"/>
    </source>
</evidence>
<dbReference type="InterPro" id="IPR021215">
    <property type="entry name" value="DUF2752"/>
</dbReference>
<accession>A0A9D1LVU4</accession>
<name>A0A9D1LVU4_9FIRM</name>
<evidence type="ECO:0000256" key="1">
    <source>
        <dbReference type="SAM" id="Phobius"/>
    </source>
</evidence>
<evidence type="ECO:0000313" key="2">
    <source>
        <dbReference type="EMBL" id="HIU48954.1"/>
    </source>
</evidence>
<dbReference type="Pfam" id="PF10825">
    <property type="entry name" value="DUF2752"/>
    <property type="match status" value="1"/>
</dbReference>
<sequence length="129" mass="14570">MVSKNKLYIGIALLLLAGLFFIGLFPCGIRALTGFPCASCGMTRAYKALLAGDPGLAFRMHPLFWLPPAIAVLCYFKRTLLTNKWFWIAVVTLVVAVYIARMVLLFPETEPMTYYEQNVLQTLWKGFIK</sequence>
<feature type="transmembrane region" description="Helical" evidence="1">
    <location>
        <begin position="7"/>
        <end position="25"/>
    </location>
</feature>
<reference evidence="2" key="1">
    <citation type="submission" date="2020-10" db="EMBL/GenBank/DDBJ databases">
        <authorList>
            <person name="Gilroy R."/>
        </authorList>
    </citation>
    <scope>NUCLEOTIDE SEQUENCE</scope>
    <source>
        <strain evidence="2">ChiSjej4B22-9803</strain>
    </source>
</reference>
<dbReference type="EMBL" id="DVND01000162">
    <property type="protein sequence ID" value="HIU48954.1"/>
    <property type="molecule type" value="Genomic_DNA"/>
</dbReference>
<proteinExistence type="predicted"/>